<gene>
    <name evidence="2" type="ORF">PCOR1329_LOCUS71165</name>
</gene>
<feature type="non-terminal residue" evidence="2">
    <location>
        <position position="1"/>
    </location>
</feature>
<sequence length="214" mass="21445">FLVTGVRSWLGTVKLGSPLRLPVGAPAAPPAQIPAPGGAMDPAMDYVSDLLAPSSGLDLANLAVIAGLLPRDTAADLLRAMDAGGDEFESAEAAEHAPADPDEGADPEVLAGLVDDDLGPLRPDDAVELVVEPGAAAHDGLAQPEPDVDILVEYIDEVAAMLAHEPPPPPPAPSARVAHPVAAVAPAAPAAPPAAPAAPTLPQLLAHLQLDMPG</sequence>
<keyword evidence="3" id="KW-1185">Reference proteome</keyword>
<feature type="region of interest" description="Disordered" evidence="1">
    <location>
        <begin position="88"/>
        <end position="107"/>
    </location>
</feature>
<organism evidence="2 3">
    <name type="scientific">Prorocentrum cordatum</name>
    <dbReference type="NCBI Taxonomy" id="2364126"/>
    <lineage>
        <taxon>Eukaryota</taxon>
        <taxon>Sar</taxon>
        <taxon>Alveolata</taxon>
        <taxon>Dinophyceae</taxon>
        <taxon>Prorocentrales</taxon>
        <taxon>Prorocentraceae</taxon>
        <taxon>Prorocentrum</taxon>
    </lineage>
</organism>
<protein>
    <submittedName>
        <fullName evidence="2">Uncharacterized protein</fullName>
    </submittedName>
</protein>
<feature type="non-terminal residue" evidence="2">
    <location>
        <position position="214"/>
    </location>
</feature>
<evidence type="ECO:0000256" key="1">
    <source>
        <dbReference type="SAM" id="MobiDB-lite"/>
    </source>
</evidence>
<comment type="caution">
    <text evidence="2">The sequence shown here is derived from an EMBL/GenBank/DDBJ whole genome shotgun (WGS) entry which is preliminary data.</text>
</comment>
<evidence type="ECO:0000313" key="3">
    <source>
        <dbReference type="Proteomes" id="UP001189429"/>
    </source>
</evidence>
<accession>A0ABN9WWD2</accession>
<name>A0ABN9WWD2_9DINO</name>
<evidence type="ECO:0000313" key="2">
    <source>
        <dbReference type="EMBL" id="CAK0891140.1"/>
    </source>
</evidence>
<dbReference type="Proteomes" id="UP001189429">
    <property type="component" value="Unassembled WGS sequence"/>
</dbReference>
<reference evidence="2" key="1">
    <citation type="submission" date="2023-10" db="EMBL/GenBank/DDBJ databases">
        <authorList>
            <person name="Chen Y."/>
            <person name="Shah S."/>
            <person name="Dougan E. K."/>
            <person name="Thang M."/>
            <person name="Chan C."/>
        </authorList>
    </citation>
    <scope>NUCLEOTIDE SEQUENCE [LARGE SCALE GENOMIC DNA]</scope>
</reference>
<proteinExistence type="predicted"/>
<dbReference type="EMBL" id="CAUYUJ010019433">
    <property type="protein sequence ID" value="CAK0891140.1"/>
    <property type="molecule type" value="Genomic_DNA"/>
</dbReference>